<sequence length="121" mass="14564">MYQNQSSVEIVEILLKENGVHNFSFVLGYKHLPREFCVQYDESDLTFIQRLLADERIFYYSVFDQERHERHIVFHDSYLSLNQVITVPYPPPLRFLDKEDNETLFISPKLRFDGDKFIITR</sequence>
<comment type="caution">
    <text evidence="1">The sequence shown here is derived from an EMBL/GenBank/DDBJ whole genome shotgun (WGS) entry which is preliminary data.</text>
</comment>
<dbReference type="AlphaFoldDB" id="A0AAW3YYE1"/>
<reference evidence="1" key="1">
    <citation type="submission" date="2020-09" db="EMBL/GenBank/DDBJ databases">
        <authorList>
            <person name="Palma L."/>
            <person name="Caballero P."/>
            <person name="Berry C."/>
            <person name="Del Valle E."/>
        </authorList>
    </citation>
    <scope>NUCLEOTIDE SEQUENCE</scope>
    <source>
        <strain evidence="1">M</strain>
    </source>
</reference>
<dbReference type="EMBL" id="JACXBF010000391">
    <property type="protein sequence ID" value="MBD2801812.1"/>
    <property type="molecule type" value="Genomic_DNA"/>
</dbReference>
<gene>
    <name evidence="1" type="ORF">ID854_15530</name>
</gene>
<reference evidence="1" key="2">
    <citation type="journal article" date="2024" name="Toxins">
        <title>Genome Sequence Analysis of Native Xenorhabdus Strains Isolated from Entomopathogenic Nematodes in Argentina.</title>
        <authorList>
            <person name="Palma L."/>
            <person name="Frizzo L."/>
            <person name="Kaiser S."/>
            <person name="Berry C."/>
            <person name="Caballero P."/>
            <person name="Bode H.B."/>
            <person name="Del Valle E.E."/>
        </authorList>
    </citation>
    <scope>NUCLEOTIDE SEQUENCE</scope>
    <source>
        <strain evidence="1">M</strain>
    </source>
</reference>
<organism evidence="1">
    <name type="scientific">Xenorhabdus szentirmaii</name>
    <dbReference type="NCBI Taxonomy" id="290112"/>
    <lineage>
        <taxon>Bacteria</taxon>
        <taxon>Pseudomonadati</taxon>
        <taxon>Pseudomonadota</taxon>
        <taxon>Gammaproteobacteria</taxon>
        <taxon>Enterobacterales</taxon>
        <taxon>Morganellaceae</taxon>
        <taxon>Xenorhabdus</taxon>
    </lineage>
</organism>
<name>A0AAW3YYE1_9GAMM</name>
<dbReference type="Gene3D" id="2.30.110.50">
    <property type="match status" value="1"/>
</dbReference>
<protein>
    <recommendedName>
        <fullName evidence="2">Rhs element Vgr family protein</fullName>
    </recommendedName>
</protein>
<accession>A0AAW3YYE1</accession>
<dbReference type="Proteomes" id="UP001193920">
    <property type="component" value="Unassembled WGS sequence"/>
</dbReference>
<evidence type="ECO:0000313" key="1">
    <source>
        <dbReference type="EMBL" id="MBD2801812.1"/>
    </source>
</evidence>
<dbReference type="Gene3D" id="3.55.50.10">
    <property type="entry name" value="Baseplate protein-like domains"/>
    <property type="match status" value="1"/>
</dbReference>
<dbReference type="SUPFAM" id="SSF69279">
    <property type="entry name" value="Phage tail proteins"/>
    <property type="match status" value="1"/>
</dbReference>
<dbReference type="Pfam" id="PF05954">
    <property type="entry name" value="Phage_GPD"/>
    <property type="match status" value="1"/>
</dbReference>
<proteinExistence type="predicted"/>
<evidence type="ECO:0008006" key="2">
    <source>
        <dbReference type="Google" id="ProtNLM"/>
    </source>
</evidence>